<evidence type="ECO:0000256" key="1">
    <source>
        <dbReference type="SAM" id="Phobius"/>
    </source>
</evidence>
<feature type="transmembrane region" description="Helical" evidence="1">
    <location>
        <begin position="194"/>
        <end position="216"/>
    </location>
</feature>
<feature type="transmembrane region" description="Helical" evidence="1">
    <location>
        <begin position="161"/>
        <end position="182"/>
    </location>
</feature>
<gene>
    <name evidence="2" type="ORF">K8P03_00190</name>
</gene>
<dbReference type="EMBL" id="JAIPME010000001">
    <property type="protein sequence ID" value="MBZ2385745.1"/>
    <property type="molecule type" value="Genomic_DNA"/>
</dbReference>
<dbReference type="Proteomes" id="UP000734271">
    <property type="component" value="Unassembled WGS sequence"/>
</dbReference>
<keyword evidence="1" id="KW-0472">Membrane</keyword>
<evidence type="ECO:0000313" key="3">
    <source>
        <dbReference type="Proteomes" id="UP000734271"/>
    </source>
</evidence>
<proteinExistence type="predicted"/>
<feature type="transmembrane region" description="Helical" evidence="1">
    <location>
        <begin position="66"/>
        <end position="84"/>
    </location>
</feature>
<reference evidence="2 3" key="1">
    <citation type="submission" date="2021-08" db="EMBL/GenBank/DDBJ databases">
        <title>FDA dAtabase for Regulatory Grade micrObial Sequences (FDA-ARGOS): Supporting development and validation of Infectious Disease Dx tests.</title>
        <authorList>
            <person name="Sproer C."/>
            <person name="Gronow S."/>
            <person name="Severitt S."/>
            <person name="Schroder I."/>
            <person name="Tallon L."/>
            <person name="Sadzewicz L."/>
            <person name="Zhao X."/>
            <person name="Boylan J."/>
            <person name="Ott S."/>
            <person name="Bowen H."/>
            <person name="Vavikolanu K."/>
            <person name="Hazen T."/>
            <person name="Aluvathingal J."/>
            <person name="Nadendla S."/>
            <person name="Lowell S."/>
            <person name="Myers T."/>
            <person name="Yan Y."/>
            <person name="Sichtig H."/>
        </authorList>
    </citation>
    <scope>NUCLEOTIDE SEQUENCE [LARGE SCALE GENOMIC DNA]</scope>
    <source>
        <strain evidence="2 3">FDAARGOS_1460</strain>
    </source>
</reference>
<comment type="caution">
    <text evidence="2">The sequence shown here is derived from an EMBL/GenBank/DDBJ whole genome shotgun (WGS) entry which is preliminary data.</text>
</comment>
<feature type="transmembrane region" description="Helical" evidence="1">
    <location>
        <begin position="236"/>
        <end position="255"/>
    </location>
</feature>
<sequence length="267" mass="30378">MEEYMSYRLNVISKVMRSRKFFLSILIILLSMIFSLTAFVEEGMEYFFKHDYVMTFLQGYNGDRSLLVILGPLIATLPFSAQHVENSKSGTMKYLVARMGYKKYFNSNLIINFLTSFITFAIGMVIFFIGCFVFFSKDLNIDAYMGMTGVSAYKMLADKSALLYILAIILHCAFVGACYSSLGLSLSYFIKNKFVAWIGPFIIATIGSLFAMFVGLTKLEPMAIFDVSRVQGMTPVFVISYLLISLFLDYILSLLKFKKDIENDEEI</sequence>
<protein>
    <recommendedName>
        <fullName evidence="4">ABC transporter permease</fullName>
    </recommendedName>
</protein>
<evidence type="ECO:0000313" key="2">
    <source>
        <dbReference type="EMBL" id="MBZ2385745.1"/>
    </source>
</evidence>
<name>A0ABS7SW46_9FIRM</name>
<feature type="transmembrane region" description="Helical" evidence="1">
    <location>
        <begin position="105"/>
        <end position="135"/>
    </location>
</feature>
<feature type="transmembrane region" description="Helical" evidence="1">
    <location>
        <begin position="21"/>
        <end position="40"/>
    </location>
</feature>
<organism evidence="2 3">
    <name type="scientific">Anaerococcus murdochii</name>
    <dbReference type="NCBI Taxonomy" id="411577"/>
    <lineage>
        <taxon>Bacteria</taxon>
        <taxon>Bacillati</taxon>
        <taxon>Bacillota</taxon>
        <taxon>Tissierellia</taxon>
        <taxon>Tissierellales</taxon>
        <taxon>Peptoniphilaceae</taxon>
        <taxon>Anaerococcus</taxon>
    </lineage>
</organism>
<evidence type="ECO:0008006" key="4">
    <source>
        <dbReference type="Google" id="ProtNLM"/>
    </source>
</evidence>
<keyword evidence="1" id="KW-1133">Transmembrane helix</keyword>
<accession>A0ABS7SW46</accession>
<keyword evidence="3" id="KW-1185">Reference proteome</keyword>
<keyword evidence="1" id="KW-0812">Transmembrane</keyword>